<dbReference type="InterPro" id="IPR050836">
    <property type="entry name" value="SDS22/Internalin_LRR"/>
</dbReference>
<gene>
    <name evidence="3" type="primary">LRRC6</name>
    <name evidence="3" type="ORF">FOZ63_021399</name>
</gene>
<dbReference type="InterPro" id="IPR003591">
    <property type="entry name" value="Leu-rich_rpt_typical-subtyp"/>
</dbReference>
<dbReference type="SMART" id="SM00369">
    <property type="entry name" value="LRR_TYP"/>
    <property type="match status" value="4"/>
</dbReference>
<evidence type="ECO:0000256" key="2">
    <source>
        <dbReference type="ARBA" id="ARBA00022737"/>
    </source>
</evidence>
<dbReference type="PANTHER" id="PTHR46652">
    <property type="entry name" value="LEUCINE-RICH REPEAT AND IQ DOMAIN-CONTAINING PROTEIN 1-RELATED"/>
    <property type="match status" value="1"/>
</dbReference>
<reference evidence="3 4" key="1">
    <citation type="submission" date="2020-04" db="EMBL/GenBank/DDBJ databases">
        <title>Perkinsus olseni comparative genomics.</title>
        <authorList>
            <person name="Bogema D.R."/>
        </authorList>
    </citation>
    <scope>NUCLEOTIDE SEQUENCE [LARGE SCALE GENOMIC DNA]</scope>
    <source>
        <strain evidence="3 4">ATCC PRA-207</strain>
    </source>
</reference>
<evidence type="ECO:0000256" key="1">
    <source>
        <dbReference type="ARBA" id="ARBA00022614"/>
    </source>
</evidence>
<comment type="caution">
    <text evidence="3">The sequence shown here is derived from an EMBL/GenBank/DDBJ whole genome shotgun (WGS) entry which is preliminary data.</text>
</comment>
<keyword evidence="4" id="KW-1185">Reference proteome</keyword>
<dbReference type="Pfam" id="PF13855">
    <property type="entry name" value="LRR_8"/>
    <property type="match status" value="1"/>
</dbReference>
<dbReference type="EMBL" id="JABANO010010513">
    <property type="protein sequence ID" value="KAF4745048.1"/>
    <property type="molecule type" value="Genomic_DNA"/>
</dbReference>
<dbReference type="InterPro" id="IPR001611">
    <property type="entry name" value="Leu-rich_rpt"/>
</dbReference>
<dbReference type="SUPFAM" id="SSF52058">
    <property type="entry name" value="L domain-like"/>
    <property type="match status" value="1"/>
</dbReference>
<name>A0A7J6TII0_PEROL</name>
<dbReference type="Proteomes" id="UP000553632">
    <property type="component" value="Unassembled WGS sequence"/>
</dbReference>
<dbReference type="AlphaFoldDB" id="A0A7J6TII0"/>
<protein>
    <submittedName>
        <fullName evidence="3">Protein tilB</fullName>
    </submittedName>
</protein>
<organism evidence="3 4">
    <name type="scientific">Perkinsus olseni</name>
    <name type="common">Perkinsus atlanticus</name>
    <dbReference type="NCBI Taxonomy" id="32597"/>
    <lineage>
        <taxon>Eukaryota</taxon>
        <taxon>Sar</taxon>
        <taxon>Alveolata</taxon>
        <taxon>Perkinsozoa</taxon>
        <taxon>Perkinsea</taxon>
        <taxon>Perkinsida</taxon>
        <taxon>Perkinsidae</taxon>
        <taxon>Perkinsus</taxon>
    </lineage>
</organism>
<evidence type="ECO:0000313" key="4">
    <source>
        <dbReference type="Proteomes" id="UP000553632"/>
    </source>
</evidence>
<dbReference type="PROSITE" id="PS51450">
    <property type="entry name" value="LRR"/>
    <property type="match status" value="4"/>
</dbReference>
<dbReference type="Gene3D" id="3.80.10.10">
    <property type="entry name" value="Ribonuclease Inhibitor"/>
    <property type="match status" value="2"/>
</dbReference>
<keyword evidence="2" id="KW-0677">Repeat</keyword>
<proteinExistence type="predicted"/>
<dbReference type="InterPro" id="IPR032675">
    <property type="entry name" value="LRR_dom_sf"/>
</dbReference>
<accession>A0A7J6TII0</accession>
<evidence type="ECO:0000313" key="3">
    <source>
        <dbReference type="EMBL" id="KAF4745048.1"/>
    </source>
</evidence>
<sequence>MFASPLHLAQPHPYQGGHSGEVLEYSAIGEGSCLLPALDLLKARRDFLEATSPSFSLPSSPVMCRQPGETAIPDEVEVSADDVSPLTREQVTAGLGGLGITPVQPGHHAYLSCSIGNLSLTNLDPVLRDYRHLQVVDVSHNRLRRLDALSAMPCLRVLNASRNLLRRVDCLALSRSLEQVDMSYNEIQELGDWSNCRTSLRELRLRGNAIKHIPPYGLKRTNHLELLDLSENQITTIENIAHLPELAVLKLTHNQISSLHGLDGLNRLRELDVSKNFVKASRSPALAPRTSLLQSLQGLSSWTCTSLARLVVSNNQLDDLDTNIEILERGFTNLADLSISGNPIELLPSVKLRVIHRLTSLARVDGDDVTAEDRVDSETLHGDLLESERAAWTTSMAAVCAEGYPVPDFEDHRVATIEGLRRAEVSSASFSACS</sequence>
<keyword evidence="1" id="KW-0433">Leucine-rich repeat</keyword>
<dbReference type="PANTHER" id="PTHR46652:SF3">
    <property type="entry name" value="LEUCINE-RICH REPEAT-CONTAINING PROTEIN 9"/>
    <property type="match status" value="1"/>
</dbReference>
<dbReference type="SMART" id="SM00365">
    <property type="entry name" value="LRR_SD22"/>
    <property type="match status" value="5"/>
</dbReference>